<organism evidence="1 2">
    <name type="scientific">Trichonephila clavata</name>
    <name type="common">Joro spider</name>
    <name type="synonym">Nephila clavata</name>
    <dbReference type="NCBI Taxonomy" id="2740835"/>
    <lineage>
        <taxon>Eukaryota</taxon>
        <taxon>Metazoa</taxon>
        <taxon>Ecdysozoa</taxon>
        <taxon>Arthropoda</taxon>
        <taxon>Chelicerata</taxon>
        <taxon>Arachnida</taxon>
        <taxon>Araneae</taxon>
        <taxon>Araneomorphae</taxon>
        <taxon>Entelegynae</taxon>
        <taxon>Araneoidea</taxon>
        <taxon>Nephilidae</taxon>
        <taxon>Trichonephila</taxon>
    </lineage>
</organism>
<comment type="caution">
    <text evidence="1">The sequence shown here is derived from an EMBL/GenBank/DDBJ whole genome shotgun (WGS) entry which is preliminary data.</text>
</comment>
<dbReference type="AlphaFoldDB" id="A0A8X6F2B3"/>
<reference evidence="1" key="1">
    <citation type="submission" date="2020-07" db="EMBL/GenBank/DDBJ databases">
        <title>Multicomponent nature underlies the extraordinary mechanical properties of spider dragline silk.</title>
        <authorList>
            <person name="Kono N."/>
            <person name="Nakamura H."/>
            <person name="Mori M."/>
            <person name="Yoshida Y."/>
            <person name="Ohtoshi R."/>
            <person name="Malay A.D."/>
            <person name="Moran D.A.P."/>
            <person name="Tomita M."/>
            <person name="Numata K."/>
            <person name="Arakawa K."/>
        </authorList>
    </citation>
    <scope>NUCLEOTIDE SEQUENCE</scope>
</reference>
<sequence length="124" mass="14388">MDPFHIPRIPRNAIEPFESESPTALKMKGIEHPTSSIGTKKGRIPTVHLGNFQKQDIFKRRRKEERGEISASKFTNGANRITIKHRAKKPVRRRKDLILPKENKFPNFKRLAMRIISAFGTTYH</sequence>
<name>A0A8X6F2B3_TRICU</name>
<gene>
    <name evidence="1" type="ORF">TNCT_56561</name>
</gene>
<dbReference type="Proteomes" id="UP000887116">
    <property type="component" value="Unassembled WGS sequence"/>
</dbReference>
<dbReference type="EMBL" id="BMAO01010515">
    <property type="protein sequence ID" value="GFQ67691.1"/>
    <property type="molecule type" value="Genomic_DNA"/>
</dbReference>
<evidence type="ECO:0000313" key="2">
    <source>
        <dbReference type="Proteomes" id="UP000887116"/>
    </source>
</evidence>
<evidence type="ECO:0000313" key="1">
    <source>
        <dbReference type="EMBL" id="GFQ67691.1"/>
    </source>
</evidence>
<keyword evidence="2" id="KW-1185">Reference proteome</keyword>
<protein>
    <submittedName>
        <fullName evidence="1">Uncharacterized protein</fullName>
    </submittedName>
</protein>
<accession>A0A8X6F2B3</accession>
<proteinExistence type="predicted"/>